<evidence type="ECO:0000259" key="3">
    <source>
        <dbReference type="Pfam" id="PF02826"/>
    </source>
</evidence>
<dbReference type="CDD" id="cd05300">
    <property type="entry name" value="2-Hacid_dh_1"/>
    <property type="match status" value="1"/>
</dbReference>
<dbReference type="FunFam" id="3.40.50.720:FF:000363">
    <property type="entry name" value="D-isomer specific 2-hydroxyacid dehydrogenase"/>
    <property type="match status" value="1"/>
</dbReference>
<protein>
    <submittedName>
        <fullName evidence="4">Phosphoglycerate dehydrogenase</fullName>
    </submittedName>
</protein>
<evidence type="ECO:0000313" key="5">
    <source>
        <dbReference type="Proteomes" id="UP000322917"/>
    </source>
</evidence>
<dbReference type="GO" id="GO:0016491">
    <property type="term" value="F:oxidoreductase activity"/>
    <property type="evidence" value="ECO:0007669"/>
    <property type="project" value="UniProtKB-KW"/>
</dbReference>
<dbReference type="InterPro" id="IPR036291">
    <property type="entry name" value="NAD(P)-bd_dom_sf"/>
</dbReference>
<dbReference type="PANTHER" id="PTHR43333">
    <property type="entry name" value="2-HACID_DH_C DOMAIN-CONTAINING PROTEIN"/>
    <property type="match status" value="1"/>
</dbReference>
<organism evidence="4 5">
    <name type="scientific">Propionispora hippei DSM 15287</name>
    <dbReference type="NCBI Taxonomy" id="1123003"/>
    <lineage>
        <taxon>Bacteria</taxon>
        <taxon>Bacillati</taxon>
        <taxon>Bacillota</taxon>
        <taxon>Negativicutes</taxon>
        <taxon>Selenomonadales</taxon>
        <taxon>Sporomusaceae</taxon>
        <taxon>Propionispora</taxon>
    </lineage>
</organism>
<dbReference type="SUPFAM" id="SSF52283">
    <property type="entry name" value="Formate/glycerate dehydrogenase catalytic domain-like"/>
    <property type="match status" value="1"/>
</dbReference>
<proteinExistence type="predicted"/>
<reference evidence="4 5" key="1">
    <citation type="submission" date="2016-11" db="EMBL/GenBank/DDBJ databases">
        <authorList>
            <person name="Varghese N."/>
            <person name="Submissions S."/>
        </authorList>
    </citation>
    <scope>NUCLEOTIDE SEQUENCE [LARGE SCALE GENOMIC DNA]</scope>
    <source>
        <strain evidence="4 5">DSM 15287</strain>
    </source>
</reference>
<dbReference type="Pfam" id="PF02826">
    <property type="entry name" value="2-Hacid_dh_C"/>
    <property type="match status" value="1"/>
</dbReference>
<dbReference type="Gene3D" id="3.40.50.720">
    <property type="entry name" value="NAD(P)-binding Rossmann-like Domain"/>
    <property type="match status" value="2"/>
</dbReference>
<dbReference type="AlphaFoldDB" id="A0A1M6C7S2"/>
<gene>
    <name evidence="4" type="ORF">SAMN02745170_00650</name>
</gene>
<dbReference type="PANTHER" id="PTHR43333:SF1">
    <property type="entry name" value="D-ISOMER SPECIFIC 2-HYDROXYACID DEHYDROGENASE NAD-BINDING DOMAIN-CONTAINING PROTEIN"/>
    <property type="match status" value="1"/>
</dbReference>
<evidence type="ECO:0000256" key="1">
    <source>
        <dbReference type="ARBA" id="ARBA00023002"/>
    </source>
</evidence>
<keyword evidence="2" id="KW-0520">NAD</keyword>
<evidence type="ECO:0000313" key="4">
    <source>
        <dbReference type="EMBL" id="SHI56993.1"/>
    </source>
</evidence>
<evidence type="ECO:0000256" key="2">
    <source>
        <dbReference type="ARBA" id="ARBA00023027"/>
    </source>
</evidence>
<name>A0A1M6C7S2_9FIRM</name>
<sequence length="315" mass="34790">MPFNILVLNQLKENHMAAIQDAAPGSSIITADLATAGQHIANADILVAWGNQDIRQLYAAAPQLRWVHALSAGVEDWLFPELVTSSTLLTNSKGIHGIPISEHVLALMLAFTRGLNLLIPQQRNKQWKRVRVDEIHEKTIGIVGLGNIGREIAKKAKALGMHVVATKREATTELFVDALYTPDYLAKMLSICDFVVVSLPLTDETKEMFNLNYFSAMKRTAYFINIARGGVIAEADLITALEQQLIQGAGLDVFAEEPLPDSSPLWNMPNVIITPHLAGLSPSYLDRAIQLFADNLTRFIDKDQILNIVDKQKGY</sequence>
<keyword evidence="1" id="KW-0560">Oxidoreductase</keyword>
<keyword evidence="5" id="KW-1185">Reference proteome</keyword>
<feature type="domain" description="D-isomer specific 2-hydroxyacid dehydrogenase NAD-binding" evidence="3">
    <location>
        <begin position="105"/>
        <end position="278"/>
    </location>
</feature>
<dbReference type="SUPFAM" id="SSF51735">
    <property type="entry name" value="NAD(P)-binding Rossmann-fold domains"/>
    <property type="match status" value="1"/>
</dbReference>
<dbReference type="GO" id="GO:0051287">
    <property type="term" value="F:NAD binding"/>
    <property type="evidence" value="ECO:0007669"/>
    <property type="project" value="InterPro"/>
</dbReference>
<dbReference type="InterPro" id="IPR006140">
    <property type="entry name" value="D-isomer_DH_NAD-bd"/>
</dbReference>
<dbReference type="EMBL" id="FQZD01000005">
    <property type="protein sequence ID" value="SHI56993.1"/>
    <property type="molecule type" value="Genomic_DNA"/>
</dbReference>
<accession>A0A1M6C7S2</accession>
<dbReference type="Proteomes" id="UP000322917">
    <property type="component" value="Unassembled WGS sequence"/>
</dbReference>